<organism evidence="2 3">
    <name type="scientific">Halomonas korlensis</name>
    <dbReference type="NCBI Taxonomy" id="463301"/>
    <lineage>
        <taxon>Bacteria</taxon>
        <taxon>Pseudomonadati</taxon>
        <taxon>Pseudomonadota</taxon>
        <taxon>Gammaproteobacteria</taxon>
        <taxon>Oceanospirillales</taxon>
        <taxon>Halomonadaceae</taxon>
        <taxon>Halomonas</taxon>
    </lineage>
</organism>
<proteinExistence type="predicted"/>
<dbReference type="Proteomes" id="UP000198693">
    <property type="component" value="Unassembled WGS sequence"/>
</dbReference>
<dbReference type="RefSeq" id="WP_089796993.1">
    <property type="nucleotide sequence ID" value="NZ_FPBP01000013.1"/>
</dbReference>
<dbReference type="OrthoDB" id="6174465at2"/>
<dbReference type="AlphaFoldDB" id="A0A1I7JXD4"/>
<reference evidence="3" key="1">
    <citation type="submission" date="2016-10" db="EMBL/GenBank/DDBJ databases">
        <authorList>
            <person name="Varghese N."/>
            <person name="Submissions S."/>
        </authorList>
    </citation>
    <scope>NUCLEOTIDE SEQUENCE [LARGE SCALE GENOMIC DNA]</scope>
    <source>
        <strain evidence="3">CGMCC 1.6981</strain>
    </source>
</reference>
<dbReference type="Gene3D" id="3.30.750.24">
    <property type="entry name" value="STAS domain"/>
    <property type="match status" value="1"/>
</dbReference>
<name>A0A1I7JXD4_9GAMM</name>
<dbReference type="SUPFAM" id="SSF52091">
    <property type="entry name" value="SpoIIaa-like"/>
    <property type="match status" value="1"/>
</dbReference>
<keyword evidence="3" id="KW-1185">Reference proteome</keyword>
<evidence type="ECO:0000259" key="1">
    <source>
        <dbReference type="PROSITE" id="PS50801"/>
    </source>
</evidence>
<dbReference type="InterPro" id="IPR002645">
    <property type="entry name" value="STAS_dom"/>
</dbReference>
<protein>
    <submittedName>
        <fullName evidence="2">Phospholipid transport system transporter-binding protein</fullName>
    </submittedName>
</protein>
<feature type="domain" description="STAS" evidence="1">
    <location>
        <begin position="19"/>
        <end position="110"/>
    </location>
</feature>
<evidence type="ECO:0000313" key="3">
    <source>
        <dbReference type="Proteomes" id="UP000198693"/>
    </source>
</evidence>
<dbReference type="PROSITE" id="PS50801">
    <property type="entry name" value="STAS"/>
    <property type="match status" value="1"/>
</dbReference>
<gene>
    <name evidence="2" type="ORF">SAMN04487955_11330</name>
</gene>
<sequence>MTRLLGLDGLALDSGPQGLAVSGEVDFDVASSLASAGSEWLATLPSGTHVDFDLTGVAGVSSAALSVLLEWTRRAQKAGLNVASVRLSTSLVRLTRLAGIDRLLPLSDAT</sequence>
<dbReference type="InterPro" id="IPR036513">
    <property type="entry name" value="STAS_dom_sf"/>
</dbReference>
<dbReference type="EMBL" id="FPBP01000013">
    <property type="protein sequence ID" value="SFU89816.1"/>
    <property type="molecule type" value="Genomic_DNA"/>
</dbReference>
<evidence type="ECO:0000313" key="2">
    <source>
        <dbReference type="EMBL" id="SFU89816.1"/>
    </source>
</evidence>
<dbReference type="CDD" id="cd07043">
    <property type="entry name" value="STAS_anti-anti-sigma_factors"/>
    <property type="match status" value="1"/>
</dbReference>
<accession>A0A1I7JXD4</accession>
<dbReference type="STRING" id="463301.SAMN04487955_11330"/>
<dbReference type="Pfam" id="PF13466">
    <property type="entry name" value="STAS_2"/>
    <property type="match status" value="1"/>
</dbReference>
<dbReference type="InterPro" id="IPR058548">
    <property type="entry name" value="MlaB-like_STAS"/>
</dbReference>